<dbReference type="Proteomes" id="UP000199645">
    <property type="component" value="Unassembled WGS sequence"/>
</dbReference>
<evidence type="ECO:0000313" key="6">
    <source>
        <dbReference type="EMBL" id="SFF98761.1"/>
    </source>
</evidence>
<keyword evidence="3" id="KW-0521">NADP</keyword>
<reference evidence="6 7" key="1">
    <citation type="submission" date="2016-10" db="EMBL/GenBank/DDBJ databases">
        <authorList>
            <person name="de Groot N.N."/>
        </authorList>
    </citation>
    <scope>NUCLEOTIDE SEQUENCE [LARGE SCALE GENOMIC DNA]</scope>
    <source>
        <strain evidence="6 7">DSM 43019</strain>
    </source>
</reference>
<evidence type="ECO:0000256" key="4">
    <source>
        <dbReference type="ARBA" id="ARBA00023002"/>
    </source>
</evidence>
<dbReference type="InterPro" id="IPR000415">
    <property type="entry name" value="Nitroreductase-like"/>
</dbReference>
<organism evidence="6 7">
    <name type="scientific">Actinoplanes philippinensis</name>
    <dbReference type="NCBI Taxonomy" id="35752"/>
    <lineage>
        <taxon>Bacteria</taxon>
        <taxon>Bacillati</taxon>
        <taxon>Actinomycetota</taxon>
        <taxon>Actinomycetes</taxon>
        <taxon>Micromonosporales</taxon>
        <taxon>Micromonosporaceae</taxon>
        <taxon>Actinoplanes</taxon>
    </lineage>
</organism>
<dbReference type="EMBL" id="FONV01000039">
    <property type="protein sequence ID" value="SFF98761.1"/>
    <property type="molecule type" value="Genomic_DNA"/>
</dbReference>
<feature type="domain" description="Nitroreductase" evidence="5">
    <location>
        <begin position="53"/>
        <end position="210"/>
    </location>
</feature>
<dbReference type="Gene3D" id="3.40.109.10">
    <property type="entry name" value="NADH Oxidase"/>
    <property type="match status" value="1"/>
</dbReference>
<keyword evidence="1" id="KW-0285">Flavoprotein</keyword>
<evidence type="ECO:0000313" key="7">
    <source>
        <dbReference type="Proteomes" id="UP000199645"/>
    </source>
</evidence>
<dbReference type="NCBIfam" id="NF003768">
    <property type="entry name" value="PRK05365.1"/>
    <property type="match status" value="1"/>
</dbReference>
<dbReference type="GO" id="GO:0016491">
    <property type="term" value="F:oxidoreductase activity"/>
    <property type="evidence" value="ECO:0007669"/>
    <property type="project" value="UniProtKB-KW"/>
</dbReference>
<accession>A0A1I2NBL3</accession>
<keyword evidence="2" id="KW-0288">FMN</keyword>
<gene>
    <name evidence="6" type="ORF">SAMN05421541_1391</name>
</gene>
<dbReference type="InterPro" id="IPR029479">
    <property type="entry name" value="Nitroreductase"/>
</dbReference>
<keyword evidence="7" id="KW-1185">Reference proteome</keyword>
<sequence length="232" mass="25228">MVIEFTGRGVAFCRLVASFLEVDTLSEANLNADTPARPRLGDDGRALLFTEARTASSFASTPVSDAELAEIWDLAKWPPTASNTQPLRVLYVRTEEGKNRLIPHLAEGNRPKSQSAPVVAVLALDTAFHEYVPEVFPHNPGLKDTYEANEPLRLTNGTFSAALQVGYFILAARSIGLVAGPMTGFDKAGVDAEFFPDGRYRSLAVVNLGHPGPTPWRARLPRLAPETTVQWA</sequence>
<dbReference type="CDD" id="cd02148">
    <property type="entry name" value="RutE-like"/>
    <property type="match status" value="1"/>
</dbReference>
<dbReference type="InterPro" id="IPR050461">
    <property type="entry name" value="Nitroreductase_HadB/RutE"/>
</dbReference>
<evidence type="ECO:0000259" key="5">
    <source>
        <dbReference type="Pfam" id="PF00881"/>
    </source>
</evidence>
<dbReference type="STRING" id="35752.SAMN05421541_1391"/>
<keyword evidence="4" id="KW-0560">Oxidoreductase</keyword>
<dbReference type="InterPro" id="IPR023936">
    <property type="entry name" value="RutE-like"/>
</dbReference>
<evidence type="ECO:0000256" key="2">
    <source>
        <dbReference type="ARBA" id="ARBA00022643"/>
    </source>
</evidence>
<proteinExistence type="predicted"/>
<evidence type="ECO:0000256" key="1">
    <source>
        <dbReference type="ARBA" id="ARBA00022630"/>
    </source>
</evidence>
<protein>
    <submittedName>
        <fullName evidence="6">3-hydroxypropanoate dehydrogenase</fullName>
    </submittedName>
</protein>
<name>A0A1I2NBL3_9ACTN</name>
<evidence type="ECO:0000256" key="3">
    <source>
        <dbReference type="ARBA" id="ARBA00022857"/>
    </source>
</evidence>
<dbReference type="PANTHER" id="PTHR43543">
    <property type="entry name" value="MALONIC SEMIALDEHYDE REDUCTASE RUTE-RELATED"/>
    <property type="match status" value="1"/>
</dbReference>
<dbReference type="SUPFAM" id="SSF55469">
    <property type="entry name" value="FMN-dependent nitroreductase-like"/>
    <property type="match status" value="1"/>
</dbReference>
<dbReference type="PANTHER" id="PTHR43543:SF1">
    <property type="entry name" value="MALONIC SEMIALDEHYDE REDUCTASE RUTE-RELATED"/>
    <property type="match status" value="1"/>
</dbReference>
<dbReference type="AlphaFoldDB" id="A0A1I2NBL3"/>
<dbReference type="Pfam" id="PF00881">
    <property type="entry name" value="Nitroreductase"/>
    <property type="match status" value="1"/>
</dbReference>